<dbReference type="EMBL" id="CP034209">
    <property type="protein sequence ID" value="QBZ64218.1"/>
    <property type="molecule type" value="Genomic_DNA"/>
</dbReference>
<dbReference type="AlphaFoldDB" id="A0A4V1C7Q6"/>
<comment type="pathway">
    <text evidence="2">Mycotoxin biosynthesis.</text>
</comment>
<evidence type="ECO:0000256" key="6">
    <source>
        <dbReference type="ARBA" id="ARBA00023026"/>
    </source>
</evidence>
<dbReference type="GO" id="GO:0016020">
    <property type="term" value="C:membrane"/>
    <property type="evidence" value="ECO:0007669"/>
    <property type="project" value="UniProtKB-SubCell"/>
</dbReference>
<dbReference type="PANTHER" id="PTHR33365:SF11">
    <property type="entry name" value="TAT PATHWAY SIGNAL SEQUENCE"/>
    <property type="match status" value="1"/>
</dbReference>
<reference evidence="11 12" key="1">
    <citation type="journal article" date="2019" name="Mol. Biol. Evol.">
        <title>Blast fungal genomes show frequent chromosomal changes, gene gains and losses, and effector gene turnover.</title>
        <authorList>
            <person name="Gomez Luciano L.B."/>
            <person name="Jason Tsai I."/>
            <person name="Chuma I."/>
            <person name="Tosa Y."/>
            <person name="Chen Y.H."/>
            <person name="Li J.Y."/>
            <person name="Li M.Y."/>
            <person name="Jade Lu M.Y."/>
            <person name="Nakayashiki H."/>
            <person name="Li W.H."/>
        </authorList>
    </citation>
    <scope>NUCLEOTIDE SEQUENCE [LARGE SCALE GENOMIC DNA]</scope>
    <source>
        <strain evidence="11">MZ5-1-6</strain>
    </source>
</reference>
<name>A0A4V1C7Q6_PYROR</name>
<evidence type="ECO:0000313" key="12">
    <source>
        <dbReference type="Proteomes" id="UP000294847"/>
    </source>
</evidence>
<evidence type="ECO:0000256" key="1">
    <source>
        <dbReference type="ARBA" id="ARBA00004167"/>
    </source>
</evidence>
<evidence type="ECO:0000256" key="10">
    <source>
        <dbReference type="SAM" id="MobiDB-lite"/>
    </source>
</evidence>
<feature type="region of interest" description="Disordered" evidence="10">
    <location>
        <begin position="1"/>
        <end position="40"/>
    </location>
</feature>
<feature type="compositionally biased region" description="Basic and acidic residues" evidence="10">
    <location>
        <begin position="1"/>
        <end position="20"/>
    </location>
</feature>
<evidence type="ECO:0000256" key="9">
    <source>
        <dbReference type="ARBA" id="ARBA00035112"/>
    </source>
</evidence>
<evidence type="ECO:0000256" key="7">
    <source>
        <dbReference type="ARBA" id="ARBA00023136"/>
    </source>
</evidence>
<dbReference type="InterPro" id="IPR021765">
    <property type="entry name" value="UstYa-like"/>
</dbReference>
<accession>A0A4V1C7Q6</accession>
<comment type="similarity">
    <text evidence="9">Belongs to the ustYa family.</text>
</comment>
<dbReference type="GO" id="GO:0043386">
    <property type="term" value="P:mycotoxin biosynthetic process"/>
    <property type="evidence" value="ECO:0007669"/>
    <property type="project" value="InterPro"/>
</dbReference>
<keyword evidence="5" id="KW-0560">Oxidoreductase</keyword>
<keyword evidence="3" id="KW-0812">Transmembrane</keyword>
<evidence type="ECO:0000256" key="4">
    <source>
        <dbReference type="ARBA" id="ARBA00022989"/>
    </source>
</evidence>
<gene>
    <name evidence="11" type="ORF">PoMZ_05912</name>
</gene>
<sequence>MAPIPKFRDESAGRTPKDSSESLMGHQEEEEQQWQSNQSRRRLRVQRISDAVGPWRWLIDGILFFAIIGLLLERRSSTARGGYCEFESTGDITGFAPKVSQQIKKFVPDFGFFPDNATEFSSPATKKKWLDLVPKGLGYVKIDHPERHNNLPHKLVGFPNATAYTTSVTHQLHCLHAIASTYANMRTNTTATGSNMDDMAPWHVNHCFEYLRQTIMCCGDTALEGEATTFPDNQTGSDGWDATHVCKNYDQIYTYLETNRALDEVWSDHCQVLERCKSSFSASGPMFASCAHGARLDQPLSGVPQQGILNRASPKADAP</sequence>
<keyword evidence="8" id="KW-0325">Glycoprotein</keyword>
<keyword evidence="6" id="KW-0843">Virulence</keyword>
<keyword evidence="4" id="KW-1133">Transmembrane helix</keyword>
<keyword evidence="7" id="KW-0472">Membrane</keyword>
<proteinExistence type="inferred from homology"/>
<evidence type="ECO:0000256" key="2">
    <source>
        <dbReference type="ARBA" id="ARBA00004685"/>
    </source>
</evidence>
<evidence type="ECO:0000256" key="3">
    <source>
        <dbReference type="ARBA" id="ARBA00022692"/>
    </source>
</evidence>
<dbReference type="Proteomes" id="UP000294847">
    <property type="component" value="Chromosome 6"/>
</dbReference>
<organism evidence="11 12">
    <name type="scientific">Pyricularia oryzae</name>
    <name type="common">Rice blast fungus</name>
    <name type="synonym">Magnaporthe oryzae</name>
    <dbReference type="NCBI Taxonomy" id="318829"/>
    <lineage>
        <taxon>Eukaryota</taxon>
        <taxon>Fungi</taxon>
        <taxon>Dikarya</taxon>
        <taxon>Ascomycota</taxon>
        <taxon>Pezizomycotina</taxon>
        <taxon>Sordariomycetes</taxon>
        <taxon>Sordariomycetidae</taxon>
        <taxon>Magnaporthales</taxon>
        <taxon>Pyriculariaceae</taxon>
        <taxon>Pyricularia</taxon>
    </lineage>
</organism>
<evidence type="ECO:0000256" key="8">
    <source>
        <dbReference type="ARBA" id="ARBA00023180"/>
    </source>
</evidence>
<protein>
    <recommendedName>
        <fullName evidence="13">Oxidase ustYa</fullName>
    </recommendedName>
</protein>
<dbReference type="Pfam" id="PF11807">
    <property type="entry name" value="UstYa"/>
    <property type="match status" value="1"/>
</dbReference>
<comment type="subcellular location">
    <subcellularLocation>
        <location evidence="1">Membrane</location>
        <topology evidence="1">Single-pass membrane protein</topology>
    </subcellularLocation>
</comment>
<evidence type="ECO:0008006" key="13">
    <source>
        <dbReference type="Google" id="ProtNLM"/>
    </source>
</evidence>
<evidence type="ECO:0000256" key="5">
    <source>
        <dbReference type="ARBA" id="ARBA00023002"/>
    </source>
</evidence>
<dbReference type="PANTHER" id="PTHR33365">
    <property type="entry name" value="YALI0B05434P"/>
    <property type="match status" value="1"/>
</dbReference>
<evidence type="ECO:0000313" key="11">
    <source>
        <dbReference type="EMBL" id="QBZ64218.1"/>
    </source>
</evidence>
<dbReference type="GO" id="GO:0016491">
    <property type="term" value="F:oxidoreductase activity"/>
    <property type="evidence" value="ECO:0007669"/>
    <property type="project" value="UniProtKB-KW"/>
</dbReference>